<feature type="domain" description="CobW C-terminal" evidence="4">
    <location>
        <begin position="246"/>
        <end position="338"/>
    </location>
</feature>
<evidence type="ECO:0000259" key="4">
    <source>
        <dbReference type="SMART" id="SM00833"/>
    </source>
</evidence>
<evidence type="ECO:0000256" key="3">
    <source>
        <dbReference type="SAM" id="MobiDB-lite"/>
    </source>
</evidence>
<feature type="region of interest" description="Disordered" evidence="3">
    <location>
        <begin position="220"/>
        <end position="242"/>
    </location>
</feature>
<organism evidence="5 6">
    <name type="scientific">Arthrobacter ginkgonis</name>
    <dbReference type="NCBI Taxonomy" id="1630594"/>
    <lineage>
        <taxon>Bacteria</taxon>
        <taxon>Bacillati</taxon>
        <taxon>Actinomycetota</taxon>
        <taxon>Actinomycetes</taxon>
        <taxon>Micrococcales</taxon>
        <taxon>Micrococcaceae</taxon>
        <taxon>Arthrobacter</taxon>
    </lineage>
</organism>
<protein>
    <recommendedName>
        <fullName evidence="4">CobW C-terminal domain-containing protein</fullName>
    </recommendedName>
</protein>
<dbReference type="Proteomes" id="UP001500752">
    <property type="component" value="Unassembled WGS sequence"/>
</dbReference>
<dbReference type="SUPFAM" id="SSF90002">
    <property type="entry name" value="Hypothetical protein YjiA, C-terminal domain"/>
    <property type="match status" value="1"/>
</dbReference>
<sequence length="362" mass="37321">MFVTLLSSLSTRVRDAALGGLCASVPDAVVLRYDLLHAGTLAAELFRPGHAPATRTLALDHACLACTAAADAALVLASLADAGQEHALLGLPPGASSVKAQRVLERRAAGDPVAVDSVALAIDPSEVEQLITSPYLLHSAGLLPEGAPCTGSGEFVTAALSHADTVLGADDGVWALLGDRGAADYRTASERGLDLLRELAPHALVNAPGPVSALGSFDREEAAQRTTPGAARPAARNGTTSAGTTFTTVTLRSDRPLHPGRIYHLLQELSRSALWTRGQLWLGGCPTLKIAVQGAGPRLRIVASGTWQDHGEAAETVLALTGEGLDAELLQSAFAACELEDGELAEGIANVELGPFRALAPQ</sequence>
<keyword evidence="1" id="KW-0547">Nucleotide-binding</keyword>
<evidence type="ECO:0000256" key="1">
    <source>
        <dbReference type="ARBA" id="ARBA00022741"/>
    </source>
</evidence>
<dbReference type="SMART" id="SM00833">
    <property type="entry name" value="CobW_C"/>
    <property type="match status" value="1"/>
</dbReference>
<dbReference type="InterPro" id="IPR036627">
    <property type="entry name" value="CobW-likC_sf"/>
</dbReference>
<evidence type="ECO:0000256" key="2">
    <source>
        <dbReference type="ARBA" id="ARBA00023186"/>
    </source>
</evidence>
<accession>A0ABP7CGU1</accession>
<reference evidence="6" key="1">
    <citation type="journal article" date="2019" name="Int. J. Syst. Evol. Microbiol.">
        <title>The Global Catalogue of Microorganisms (GCM) 10K type strain sequencing project: providing services to taxonomists for standard genome sequencing and annotation.</title>
        <authorList>
            <consortium name="The Broad Institute Genomics Platform"/>
            <consortium name="The Broad Institute Genome Sequencing Center for Infectious Disease"/>
            <person name="Wu L."/>
            <person name="Ma J."/>
        </authorList>
    </citation>
    <scope>NUCLEOTIDE SEQUENCE [LARGE SCALE GENOMIC DNA]</scope>
    <source>
        <strain evidence="6">JCM 30742</strain>
    </source>
</reference>
<proteinExistence type="predicted"/>
<dbReference type="InterPro" id="IPR011629">
    <property type="entry name" value="CobW-like_C"/>
</dbReference>
<feature type="compositionally biased region" description="Low complexity" evidence="3">
    <location>
        <begin position="224"/>
        <end position="242"/>
    </location>
</feature>
<evidence type="ECO:0000313" key="5">
    <source>
        <dbReference type="EMBL" id="GAA3687997.1"/>
    </source>
</evidence>
<evidence type="ECO:0000313" key="6">
    <source>
        <dbReference type="Proteomes" id="UP001500752"/>
    </source>
</evidence>
<dbReference type="EMBL" id="BAABEO010000019">
    <property type="protein sequence ID" value="GAA3687997.1"/>
    <property type="molecule type" value="Genomic_DNA"/>
</dbReference>
<dbReference type="RefSeq" id="WP_345151413.1">
    <property type="nucleotide sequence ID" value="NZ_BAABEO010000019.1"/>
</dbReference>
<dbReference type="Pfam" id="PF07683">
    <property type="entry name" value="CobW_C"/>
    <property type="match status" value="1"/>
</dbReference>
<comment type="caution">
    <text evidence="5">The sequence shown here is derived from an EMBL/GenBank/DDBJ whole genome shotgun (WGS) entry which is preliminary data.</text>
</comment>
<name>A0ABP7CGU1_9MICC</name>
<keyword evidence="2" id="KW-0143">Chaperone</keyword>
<keyword evidence="6" id="KW-1185">Reference proteome</keyword>
<gene>
    <name evidence="5" type="ORF">GCM10023081_26590</name>
</gene>
<dbReference type="Gene3D" id="3.30.1220.10">
    <property type="entry name" value="CobW-like, C-terminal domain"/>
    <property type="match status" value="1"/>
</dbReference>